<evidence type="ECO:0000256" key="1">
    <source>
        <dbReference type="SAM" id="MobiDB-lite"/>
    </source>
</evidence>
<evidence type="ECO:0000313" key="2">
    <source>
        <dbReference type="EMBL" id="PIC32072.1"/>
    </source>
</evidence>
<gene>
    <name evidence="4" type="primary">Cnig_chr_IV.g12554</name>
    <name evidence="2" type="synonym">Cnig_chr_IV.g12544</name>
    <name evidence="3" type="synonym">Cnig_chr_IV.g12550</name>
    <name evidence="2" type="ORF">B9Z55_012544</name>
    <name evidence="3" type="ORF">B9Z55_012550</name>
    <name evidence="4" type="ORF">B9Z55_012554</name>
</gene>
<feature type="region of interest" description="Disordered" evidence="1">
    <location>
        <begin position="106"/>
        <end position="129"/>
    </location>
</feature>
<organism evidence="4 5">
    <name type="scientific">Caenorhabditis nigoni</name>
    <dbReference type="NCBI Taxonomy" id="1611254"/>
    <lineage>
        <taxon>Eukaryota</taxon>
        <taxon>Metazoa</taxon>
        <taxon>Ecdysozoa</taxon>
        <taxon>Nematoda</taxon>
        <taxon>Chromadorea</taxon>
        <taxon>Rhabditida</taxon>
        <taxon>Rhabditina</taxon>
        <taxon>Rhabditomorpha</taxon>
        <taxon>Rhabditoidea</taxon>
        <taxon>Rhabditidae</taxon>
        <taxon>Peloderinae</taxon>
        <taxon>Caenorhabditis</taxon>
    </lineage>
</organism>
<dbReference type="AlphaFoldDB" id="A0A2G5TXW5"/>
<sequence length="129" mass="15473">MHTEDIQRVIEWKNLEKEYGRIITKEELENVLKARNLERLVRNKLTDEEKDIVETRFLPHRGKELTEIQIRENGLKMEEMIEPTPLPTPGYRTCCCKARQEVVKIRGRKRNNDESKENKNPKKFKRSKL</sequence>
<dbReference type="Proteomes" id="UP000230233">
    <property type="component" value="Chromosome IV"/>
</dbReference>
<feature type="compositionally biased region" description="Basic and acidic residues" evidence="1">
    <location>
        <begin position="106"/>
        <end position="120"/>
    </location>
</feature>
<reference evidence="4" key="2">
    <citation type="journal article" date="2018" name="Science">
        <title>Rapid genome shrinkage in a self-fertile nematode reveals sperm competition proteins.</title>
        <authorList>
            <person name="Yin D."/>
            <person name="Schwarz E.M."/>
            <person name="Thomas C.G."/>
            <person name="Felde R.L."/>
            <person name="Korf I.F."/>
            <person name="Cutter A.D."/>
            <person name="Schartner C.M."/>
            <person name="Ralston E.J."/>
            <person name="Meyer B.J."/>
            <person name="Haag E.S."/>
        </authorList>
    </citation>
    <scope>NUCLEOTIDE SEQUENCE</scope>
    <source>
        <strain evidence="4">JU1422</strain>
    </source>
</reference>
<proteinExistence type="predicted"/>
<comment type="caution">
    <text evidence="4">The sequence shown here is derived from an EMBL/GenBank/DDBJ whole genome shotgun (WGS) entry which is preliminary data.</text>
</comment>
<keyword evidence="5" id="KW-1185">Reference proteome</keyword>
<evidence type="ECO:0000313" key="5">
    <source>
        <dbReference type="Proteomes" id="UP000230233"/>
    </source>
</evidence>
<accession>A0A2G5TXW5</accession>
<protein>
    <submittedName>
        <fullName evidence="4">Uncharacterized protein</fullName>
    </submittedName>
</protein>
<reference evidence="5" key="1">
    <citation type="submission" date="2017-10" db="EMBL/GenBank/DDBJ databases">
        <title>Rapid genome shrinkage in a self-fertile nematode reveals novel sperm competition proteins.</title>
        <authorList>
            <person name="Yin D."/>
            <person name="Schwarz E.M."/>
            <person name="Thomas C.G."/>
            <person name="Felde R.L."/>
            <person name="Korf I.F."/>
            <person name="Cutter A.D."/>
            <person name="Schartner C.M."/>
            <person name="Ralston E.J."/>
            <person name="Meyer B.J."/>
            <person name="Haag E.S."/>
        </authorList>
    </citation>
    <scope>NUCLEOTIDE SEQUENCE [LARGE SCALE GENOMIC DNA]</scope>
    <source>
        <strain evidence="5">JU1422</strain>
    </source>
</reference>
<dbReference type="EMBL" id="PDUG01000004">
    <property type="protein sequence ID" value="PIC32072.1"/>
    <property type="molecule type" value="Genomic_DNA"/>
</dbReference>
<evidence type="ECO:0000313" key="4">
    <source>
        <dbReference type="EMBL" id="PIC32088.1"/>
    </source>
</evidence>
<dbReference type="EMBL" id="PDUG01000004">
    <property type="protein sequence ID" value="PIC32079.1"/>
    <property type="molecule type" value="Genomic_DNA"/>
</dbReference>
<dbReference type="EMBL" id="PDUG01000004">
    <property type="protein sequence ID" value="PIC32088.1"/>
    <property type="molecule type" value="Genomic_DNA"/>
</dbReference>
<evidence type="ECO:0000313" key="3">
    <source>
        <dbReference type="EMBL" id="PIC32079.1"/>
    </source>
</evidence>
<name>A0A2G5TXW5_9PELO</name>